<keyword evidence="1" id="KW-0732">Signal</keyword>
<gene>
    <name evidence="2" type="ORF">EV385_3073</name>
</gene>
<comment type="caution">
    <text evidence="2">The sequence shown here is derived from an EMBL/GenBank/DDBJ whole genome shotgun (WGS) entry which is preliminary data.</text>
</comment>
<name>A0A4Q7ZLL3_9ACTN</name>
<dbReference type="OrthoDB" id="3531020at2"/>
<evidence type="ECO:0000313" key="3">
    <source>
        <dbReference type="Proteomes" id="UP000292564"/>
    </source>
</evidence>
<dbReference type="PROSITE" id="PS51257">
    <property type="entry name" value="PROKAR_LIPOPROTEIN"/>
    <property type="match status" value="1"/>
</dbReference>
<dbReference type="EMBL" id="SHKY01000001">
    <property type="protein sequence ID" value="RZU51263.1"/>
    <property type="molecule type" value="Genomic_DNA"/>
</dbReference>
<evidence type="ECO:0000313" key="2">
    <source>
        <dbReference type="EMBL" id="RZU51263.1"/>
    </source>
</evidence>
<dbReference type="Proteomes" id="UP000292564">
    <property type="component" value="Unassembled WGS sequence"/>
</dbReference>
<dbReference type="AlphaFoldDB" id="A0A4Q7ZLL3"/>
<reference evidence="2 3" key="1">
    <citation type="submission" date="2019-02" db="EMBL/GenBank/DDBJ databases">
        <title>Sequencing the genomes of 1000 actinobacteria strains.</title>
        <authorList>
            <person name="Klenk H.-P."/>
        </authorList>
    </citation>
    <scope>NUCLEOTIDE SEQUENCE [LARGE SCALE GENOMIC DNA]</scope>
    <source>
        <strain evidence="2 3">DSM 45162</strain>
    </source>
</reference>
<dbReference type="RefSeq" id="WP_130510057.1">
    <property type="nucleotide sequence ID" value="NZ_SHKY01000001.1"/>
</dbReference>
<accession>A0A4Q7ZLL3</accession>
<proteinExistence type="predicted"/>
<feature type="chain" id="PRO_5039699251" description="LppA-like lipoprotein" evidence="1">
    <location>
        <begin position="22"/>
        <end position="154"/>
    </location>
</feature>
<feature type="signal peptide" evidence="1">
    <location>
        <begin position="1"/>
        <end position="21"/>
    </location>
</feature>
<organism evidence="2 3">
    <name type="scientific">Krasilnikovia cinnamomea</name>
    <dbReference type="NCBI Taxonomy" id="349313"/>
    <lineage>
        <taxon>Bacteria</taxon>
        <taxon>Bacillati</taxon>
        <taxon>Actinomycetota</taxon>
        <taxon>Actinomycetes</taxon>
        <taxon>Micromonosporales</taxon>
        <taxon>Micromonosporaceae</taxon>
        <taxon>Krasilnikovia</taxon>
    </lineage>
</organism>
<protein>
    <recommendedName>
        <fullName evidence="4">LppA-like lipoprotein</fullName>
    </recommendedName>
</protein>
<keyword evidence="3" id="KW-1185">Reference proteome</keyword>
<evidence type="ECO:0000256" key="1">
    <source>
        <dbReference type="SAM" id="SignalP"/>
    </source>
</evidence>
<evidence type="ECO:0008006" key="4">
    <source>
        <dbReference type="Google" id="ProtNLM"/>
    </source>
</evidence>
<sequence>MTRIHRTAAIIAALTAALLSAGCDMQPTVTKQQAIERVAQRAQESFAQLPPGATMKKLIEQDGLPCDDGRVLVEIDYDIAFASGWPVDDVIPTLARYWQDAGYKIARDDRASRDIPELVVEHPDDGFQLGILVSHGSKGTIGVTLRSSSSCVEP</sequence>